<dbReference type="Gene3D" id="1.10.10.10">
    <property type="entry name" value="Winged helix-like DNA-binding domain superfamily/Winged helix DNA-binding domain"/>
    <property type="match status" value="1"/>
</dbReference>
<feature type="domain" description="HTH iclR-type" evidence="5">
    <location>
        <begin position="19"/>
        <end position="79"/>
    </location>
</feature>
<feature type="domain" description="IclR-ED" evidence="6">
    <location>
        <begin position="80"/>
        <end position="259"/>
    </location>
</feature>
<evidence type="ECO:0000259" key="6">
    <source>
        <dbReference type="PROSITE" id="PS51078"/>
    </source>
</evidence>
<dbReference type="InterPro" id="IPR036388">
    <property type="entry name" value="WH-like_DNA-bd_sf"/>
</dbReference>
<dbReference type="Gene3D" id="3.30.450.40">
    <property type="match status" value="1"/>
</dbReference>
<keyword evidence="1" id="KW-0805">Transcription regulation</keyword>
<dbReference type="EMBL" id="JACCAA010000001">
    <property type="protein sequence ID" value="NYG59908.1"/>
    <property type="molecule type" value="Genomic_DNA"/>
</dbReference>
<keyword evidence="2 7" id="KW-0238">DNA-binding</keyword>
<dbReference type="InterPro" id="IPR036390">
    <property type="entry name" value="WH_DNA-bd_sf"/>
</dbReference>
<dbReference type="AlphaFoldDB" id="A0A7Y9UPS7"/>
<dbReference type="SMART" id="SM00346">
    <property type="entry name" value="HTH_ICLR"/>
    <property type="match status" value="1"/>
</dbReference>
<evidence type="ECO:0000256" key="3">
    <source>
        <dbReference type="ARBA" id="ARBA00023163"/>
    </source>
</evidence>
<keyword evidence="8" id="KW-1185">Reference proteome</keyword>
<dbReference type="SUPFAM" id="SSF55781">
    <property type="entry name" value="GAF domain-like"/>
    <property type="match status" value="1"/>
</dbReference>
<evidence type="ECO:0000256" key="4">
    <source>
        <dbReference type="SAM" id="MobiDB-lite"/>
    </source>
</evidence>
<dbReference type="Pfam" id="PF01614">
    <property type="entry name" value="IclR_C"/>
    <property type="match status" value="1"/>
</dbReference>
<sequence length="301" mass="32224">MSAVESVEVPQKNGRELPPSMVERMTLILDAFRGPTTRLTLEQVARATHLPRSTAHRILDQLVKLSWLEHTSFGYALGSRSLKLGDAGDRGSNDLRAAAAPKLHELMVRTGLVVHLAVLDDGQVSYLDKMGGRFAASVPSRVGGRAPAHSTALGKAMLAWLEPELVDDILAEGMARSTVKTIGELTTLHQELHRIRQRGGISFEKEECFAGIACVAAAVRGVDGPIGAISLVSDTKAPLERIAPLVAATARQISLTLSPELANEPRSRRGHGASATVPTPQESWSPETLGRLMAVGQGSWM</sequence>
<dbReference type="GO" id="GO:0045892">
    <property type="term" value="P:negative regulation of DNA-templated transcription"/>
    <property type="evidence" value="ECO:0007669"/>
    <property type="project" value="TreeGrafter"/>
</dbReference>
<reference evidence="7 8" key="1">
    <citation type="submission" date="2020-07" db="EMBL/GenBank/DDBJ databases">
        <title>Sequencing the genomes of 1000 actinobacteria strains.</title>
        <authorList>
            <person name="Klenk H.-P."/>
        </authorList>
    </citation>
    <scope>NUCLEOTIDE SEQUENCE [LARGE SCALE GENOMIC DNA]</scope>
    <source>
        <strain evidence="7 8">DSM 23819</strain>
    </source>
</reference>
<protein>
    <submittedName>
        <fullName evidence="7">DNA-binding IclR family transcriptional regulator</fullName>
    </submittedName>
</protein>
<evidence type="ECO:0000256" key="1">
    <source>
        <dbReference type="ARBA" id="ARBA00023015"/>
    </source>
</evidence>
<dbReference type="GO" id="GO:0003700">
    <property type="term" value="F:DNA-binding transcription factor activity"/>
    <property type="evidence" value="ECO:0007669"/>
    <property type="project" value="TreeGrafter"/>
</dbReference>
<gene>
    <name evidence="7" type="ORF">BJ980_002831</name>
</gene>
<dbReference type="InterPro" id="IPR005471">
    <property type="entry name" value="Tscrpt_reg_IclR_N"/>
</dbReference>
<dbReference type="PANTHER" id="PTHR30136:SF24">
    <property type="entry name" value="HTH-TYPE TRANSCRIPTIONAL REPRESSOR ALLR"/>
    <property type="match status" value="1"/>
</dbReference>
<organism evidence="7 8">
    <name type="scientific">Nocardioides daedukensis</name>
    <dbReference type="NCBI Taxonomy" id="634462"/>
    <lineage>
        <taxon>Bacteria</taxon>
        <taxon>Bacillati</taxon>
        <taxon>Actinomycetota</taxon>
        <taxon>Actinomycetes</taxon>
        <taxon>Propionibacteriales</taxon>
        <taxon>Nocardioidaceae</taxon>
        <taxon>Nocardioides</taxon>
    </lineage>
</organism>
<feature type="region of interest" description="Disordered" evidence="4">
    <location>
        <begin position="259"/>
        <end position="289"/>
    </location>
</feature>
<dbReference type="RefSeq" id="WP_179502909.1">
    <property type="nucleotide sequence ID" value="NZ_JACCAA010000001.1"/>
</dbReference>
<dbReference type="InterPro" id="IPR029016">
    <property type="entry name" value="GAF-like_dom_sf"/>
</dbReference>
<dbReference type="PANTHER" id="PTHR30136">
    <property type="entry name" value="HELIX-TURN-HELIX TRANSCRIPTIONAL REGULATOR, ICLR FAMILY"/>
    <property type="match status" value="1"/>
</dbReference>
<dbReference type="Proteomes" id="UP000540656">
    <property type="component" value="Unassembled WGS sequence"/>
</dbReference>
<dbReference type="PROSITE" id="PS51078">
    <property type="entry name" value="ICLR_ED"/>
    <property type="match status" value="1"/>
</dbReference>
<comment type="caution">
    <text evidence="7">The sequence shown here is derived from an EMBL/GenBank/DDBJ whole genome shotgun (WGS) entry which is preliminary data.</text>
</comment>
<dbReference type="PROSITE" id="PS51077">
    <property type="entry name" value="HTH_ICLR"/>
    <property type="match status" value="1"/>
</dbReference>
<proteinExistence type="predicted"/>
<dbReference type="InterPro" id="IPR014757">
    <property type="entry name" value="Tscrpt_reg_IclR_C"/>
</dbReference>
<keyword evidence="3" id="KW-0804">Transcription</keyword>
<name>A0A7Y9UPS7_9ACTN</name>
<evidence type="ECO:0000313" key="7">
    <source>
        <dbReference type="EMBL" id="NYG59908.1"/>
    </source>
</evidence>
<evidence type="ECO:0000313" key="8">
    <source>
        <dbReference type="Proteomes" id="UP000540656"/>
    </source>
</evidence>
<accession>A0A7Y9UPS7</accession>
<dbReference type="SUPFAM" id="SSF46785">
    <property type="entry name" value="Winged helix' DNA-binding domain"/>
    <property type="match status" value="1"/>
</dbReference>
<dbReference type="Pfam" id="PF09339">
    <property type="entry name" value="HTH_IclR"/>
    <property type="match status" value="1"/>
</dbReference>
<dbReference type="InterPro" id="IPR050707">
    <property type="entry name" value="HTH_MetabolicPath_Reg"/>
</dbReference>
<dbReference type="GO" id="GO:0003677">
    <property type="term" value="F:DNA binding"/>
    <property type="evidence" value="ECO:0007669"/>
    <property type="project" value="UniProtKB-KW"/>
</dbReference>
<feature type="compositionally biased region" description="Polar residues" evidence="4">
    <location>
        <begin position="276"/>
        <end position="286"/>
    </location>
</feature>
<evidence type="ECO:0000256" key="2">
    <source>
        <dbReference type="ARBA" id="ARBA00023125"/>
    </source>
</evidence>
<evidence type="ECO:0000259" key="5">
    <source>
        <dbReference type="PROSITE" id="PS51077"/>
    </source>
</evidence>